<dbReference type="InterPro" id="IPR014807">
    <property type="entry name" value="Coa1"/>
</dbReference>
<reference evidence="3" key="1">
    <citation type="submission" date="2021-03" db="EMBL/GenBank/DDBJ databases">
        <title>Genome of Cognatishimia sp. F0-27.</title>
        <authorList>
            <person name="Ping X."/>
        </authorList>
    </citation>
    <scope>NUCLEOTIDE SEQUENCE [LARGE SCALE GENOMIC DNA]</scope>
    <source>
        <strain evidence="3">E313</strain>
    </source>
</reference>
<keyword evidence="1" id="KW-0472">Membrane</keyword>
<proteinExistence type="predicted"/>
<comment type="caution">
    <text evidence="2">The sequence shown here is derived from an EMBL/GenBank/DDBJ whole genome shotgun (WGS) entry which is preliminary data.</text>
</comment>
<name>A0ABS8ESK6_9FLAO</name>
<evidence type="ECO:0000313" key="2">
    <source>
        <dbReference type="EMBL" id="MCC1485277.1"/>
    </source>
</evidence>
<dbReference type="Pfam" id="PF08695">
    <property type="entry name" value="Coa1"/>
    <property type="match status" value="1"/>
</dbReference>
<keyword evidence="1" id="KW-0812">Transmembrane</keyword>
<feature type="transmembrane region" description="Helical" evidence="1">
    <location>
        <begin position="14"/>
        <end position="38"/>
    </location>
</feature>
<dbReference type="Proteomes" id="UP000778797">
    <property type="component" value="Unassembled WGS sequence"/>
</dbReference>
<protein>
    <recommendedName>
        <fullName evidence="4">Cytochrome oxidase complex assembly protein 1</fullName>
    </recommendedName>
</protein>
<evidence type="ECO:0000313" key="3">
    <source>
        <dbReference type="Proteomes" id="UP000778797"/>
    </source>
</evidence>
<dbReference type="EMBL" id="JAFMPT010000019">
    <property type="protein sequence ID" value="MCC1485277.1"/>
    <property type="molecule type" value="Genomic_DNA"/>
</dbReference>
<keyword evidence="3" id="KW-1185">Reference proteome</keyword>
<reference evidence="3" key="2">
    <citation type="submission" date="2023-07" db="EMBL/GenBank/DDBJ databases">
        <title>Genome of Winogradskyella sp. E313.</title>
        <authorList>
            <person name="Zhou Y."/>
        </authorList>
    </citation>
    <scope>NUCLEOTIDE SEQUENCE [LARGE SCALE GENOMIC DNA]</scope>
    <source>
        <strain evidence="3">E313</strain>
    </source>
</reference>
<dbReference type="RefSeq" id="WP_227477769.1">
    <property type="nucleotide sequence ID" value="NZ_JAFMPT010000019.1"/>
</dbReference>
<evidence type="ECO:0008006" key="4">
    <source>
        <dbReference type="Google" id="ProtNLM"/>
    </source>
</evidence>
<evidence type="ECO:0000256" key="1">
    <source>
        <dbReference type="SAM" id="Phobius"/>
    </source>
</evidence>
<accession>A0ABS8ESK6</accession>
<keyword evidence="1" id="KW-1133">Transmembrane helix</keyword>
<gene>
    <name evidence="2" type="ORF">J1C55_11800</name>
</gene>
<organism evidence="2 3">
    <name type="scientific">Winogradskyella immobilis</name>
    <dbReference type="NCBI Taxonomy" id="2816852"/>
    <lineage>
        <taxon>Bacteria</taxon>
        <taxon>Pseudomonadati</taxon>
        <taxon>Bacteroidota</taxon>
        <taxon>Flavobacteriia</taxon>
        <taxon>Flavobacteriales</taxon>
        <taxon>Flavobacteriaceae</taxon>
        <taxon>Winogradskyella</taxon>
    </lineage>
</organism>
<sequence>MEEQRQKSWFAKNWGWVLGGGCLTLIVVVVVVVGGIIYKVTDTIKESEPFTHAYAEAIEDERVIEYLGTPIETNGIGNTSYNYSNGSTTAELTIPIKGPKDEGNIVVSAEKISNEWAYKLLYVKIDGEIETINLLETNKEEALDDF</sequence>